<dbReference type="Proteomes" id="UP001597263">
    <property type="component" value="Unassembled WGS sequence"/>
</dbReference>
<dbReference type="PROSITE" id="PS01175">
    <property type="entry name" value="RIBONUCLEASE_II"/>
    <property type="match status" value="1"/>
</dbReference>
<dbReference type="PROSITE" id="PS50126">
    <property type="entry name" value="S1"/>
    <property type="match status" value="1"/>
</dbReference>
<dbReference type="EC" id="3.1.13.1" evidence="7"/>
<comment type="function">
    <text evidence="7">3'-5' exoribonuclease that releases 5'-nucleoside monophosphates and is involved in maturation of structured RNAs.</text>
</comment>
<evidence type="ECO:0000256" key="4">
    <source>
        <dbReference type="ARBA" id="ARBA00022801"/>
    </source>
</evidence>
<dbReference type="GO" id="GO:0008859">
    <property type="term" value="F:exoribonuclease II activity"/>
    <property type="evidence" value="ECO:0007669"/>
    <property type="project" value="UniProtKB-EC"/>
</dbReference>
<feature type="compositionally biased region" description="Polar residues" evidence="8">
    <location>
        <begin position="13"/>
        <end position="35"/>
    </location>
</feature>
<dbReference type="Pfam" id="PF00575">
    <property type="entry name" value="S1"/>
    <property type="match status" value="1"/>
</dbReference>
<feature type="domain" description="S1 motif" evidence="9">
    <location>
        <begin position="673"/>
        <end position="754"/>
    </location>
</feature>
<evidence type="ECO:0000256" key="8">
    <source>
        <dbReference type="SAM" id="MobiDB-lite"/>
    </source>
</evidence>
<dbReference type="PANTHER" id="PTHR23355">
    <property type="entry name" value="RIBONUCLEASE"/>
    <property type="match status" value="1"/>
</dbReference>
<dbReference type="Gene3D" id="2.40.50.140">
    <property type="entry name" value="Nucleic acid-binding proteins"/>
    <property type="match status" value="1"/>
</dbReference>
<keyword evidence="2 7" id="KW-0963">Cytoplasm</keyword>
<comment type="similarity">
    <text evidence="7">Belongs to the RNR ribonuclease family. RNase R subfamily.</text>
</comment>
<sequence length="799" mass="88468">MTGLARRIDPSSDRNSGSGTQKNQKGAKNNKTFSGKTKVKPLSEAYLPTKEDILTFITENPDRAAKRDIAKAFNLKGDARIYLKDILRELANDGQVEKRAKKLSRPNTLPPIASLTITGRDNDGGLIARPIEWSGETAAPLVLLRRTHKDKGPTVGVGDQILAKIFANSDKGGVPYTGRVIKKLEKRDNAVLGILRQLQSGEYRLEPVNRKQTEVSIDAEHLNGAKSGDLVEVIPHQKSRFGLPQGKIEQVIGSISSEKALSMIAIHEYEIPHIFPEKAIEQAENAKPATMSHREDWRSLPLVTIDPVDAKDYDDAVFAEPDTDPNNEGGFVIVVAIADVSYYVPHGSALDHEALKRGNSVYFPDRVVPMLPERISNDLCSLREGVDRPAMAVRIIIGADGRKRSHSFHRIMMRSIARLAYQQAQAAIDGALDEKTERVIDISLKPLWKAYAALKKARDKREPLELDLPEKKLILDDQGQVLKVVVPERLDAHKLIEEFMIQANVAAAEVLEAKNQPLIYRIHDVPSLAKQESLRDFLKTLEISLARGAELRPGQFNGILSRVKGTDHEELVNQVVLRSQSQAEYNTENIGHFGLNLRHYAHFTSPIRRYADLIVHRALIRALNLGPDGLSNDEVGELPAIAQSISQTERRAMLAERETTDRLIAHHLAEQVGSEFQARVQGVTRAGLFVTLATYGADGFIPISTLGREYYHYDEAGHSVAGERSGKGYRLGDSVEVRLVEAQPVAGALRFEMLTEPRLLPASLQSHHKATKFSRNTGKSRSGGPAKGKPSHISRKSKR</sequence>
<comment type="catalytic activity">
    <reaction evidence="1 7">
        <text>Exonucleolytic cleavage in the 3'- to 5'-direction to yield nucleoside 5'-phosphates.</text>
        <dbReference type="EC" id="3.1.13.1"/>
    </reaction>
</comment>
<dbReference type="RefSeq" id="WP_289386846.1">
    <property type="nucleotide sequence ID" value="NZ_JBHEEF010000003.1"/>
</dbReference>
<protein>
    <recommendedName>
        <fullName evidence="7">Ribonuclease R</fullName>
        <shortName evidence="7">RNase R</shortName>
        <ecNumber evidence="7">3.1.13.1</ecNumber>
    </recommendedName>
</protein>
<feature type="compositionally biased region" description="Basic residues" evidence="8">
    <location>
        <begin position="789"/>
        <end position="799"/>
    </location>
</feature>
<dbReference type="InterPro" id="IPR050180">
    <property type="entry name" value="RNR_Ribonuclease"/>
</dbReference>
<dbReference type="SMART" id="SM00955">
    <property type="entry name" value="RNB"/>
    <property type="match status" value="1"/>
</dbReference>
<dbReference type="CDD" id="cd04471">
    <property type="entry name" value="S1_RNase_R"/>
    <property type="match status" value="1"/>
</dbReference>
<dbReference type="Pfam" id="PF00773">
    <property type="entry name" value="RNB"/>
    <property type="match status" value="1"/>
</dbReference>
<dbReference type="InterPro" id="IPR022966">
    <property type="entry name" value="RNase_II/R_CS"/>
</dbReference>
<comment type="subcellular location">
    <subcellularLocation>
        <location evidence="7">Cytoplasm</location>
    </subcellularLocation>
</comment>
<dbReference type="InterPro" id="IPR001900">
    <property type="entry name" value="RNase_II/R"/>
</dbReference>
<accession>A0ABW3V8H6</accession>
<keyword evidence="6 7" id="KW-0694">RNA-binding</keyword>
<reference evidence="11" key="1">
    <citation type="journal article" date="2019" name="Int. J. Syst. Evol. Microbiol.">
        <title>The Global Catalogue of Microorganisms (GCM) 10K type strain sequencing project: providing services to taxonomists for standard genome sequencing and annotation.</title>
        <authorList>
            <consortium name="The Broad Institute Genomics Platform"/>
            <consortium name="The Broad Institute Genome Sequencing Center for Infectious Disease"/>
            <person name="Wu L."/>
            <person name="Ma J."/>
        </authorList>
    </citation>
    <scope>NUCLEOTIDE SEQUENCE [LARGE SCALE GENOMIC DNA]</scope>
    <source>
        <strain evidence="11">CCUG 49584</strain>
    </source>
</reference>
<dbReference type="HAMAP" id="MF_01895">
    <property type="entry name" value="RNase_R"/>
    <property type="match status" value="1"/>
</dbReference>
<keyword evidence="3 7" id="KW-0540">Nuclease</keyword>
<dbReference type="InterPro" id="IPR011805">
    <property type="entry name" value="RNase_R"/>
</dbReference>
<dbReference type="SUPFAM" id="SSF50249">
    <property type="entry name" value="Nucleic acid-binding proteins"/>
    <property type="match status" value="2"/>
</dbReference>
<dbReference type="InterPro" id="IPR004476">
    <property type="entry name" value="RNase_II/RNase_R"/>
</dbReference>
<name>A0ABW3V8H6_9HYPH</name>
<evidence type="ECO:0000256" key="7">
    <source>
        <dbReference type="HAMAP-Rule" id="MF_01895"/>
    </source>
</evidence>
<keyword evidence="11" id="KW-1185">Reference proteome</keyword>
<dbReference type="SMART" id="SM00316">
    <property type="entry name" value="S1"/>
    <property type="match status" value="1"/>
</dbReference>
<dbReference type="InterPro" id="IPR003029">
    <property type="entry name" value="S1_domain"/>
</dbReference>
<keyword evidence="4 7" id="KW-0378">Hydrolase</keyword>
<dbReference type="NCBIfam" id="TIGR00358">
    <property type="entry name" value="3_prime_RNase"/>
    <property type="match status" value="1"/>
</dbReference>
<evidence type="ECO:0000256" key="3">
    <source>
        <dbReference type="ARBA" id="ARBA00022722"/>
    </source>
</evidence>
<proteinExistence type="inferred from homology"/>
<dbReference type="NCBIfam" id="TIGR02063">
    <property type="entry name" value="RNase_R"/>
    <property type="match status" value="1"/>
</dbReference>
<organism evidence="10 11">
    <name type="scientific">Pseudochrobactrum kiredjianiae</name>
    <dbReference type="NCBI Taxonomy" id="386305"/>
    <lineage>
        <taxon>Bacteria</taxon>
        <taxon>Pseudomonadati</taxon>
        <taxon>Pseudomonadota</taxon>
        <taxon>Alphaproteobacteria</taxon>
        <taxon>Hyphomicrobiales</taxon>
        <taxon>Brucellaceae</taxon>
        <taxon>Pseudochrobactrum</taxon>
    </lineage>
</organism>
<evidence type="ECO:0000256" key="5">
    <source>
        <dbReference type="ARBA" id="ARBA00022839"/>
    </source>
</evidence>
<dbReference type="EMBL" id="JBHTMA010000040">
    <property type="protein sequence ID" value="MFD1229418.1"/>
    <property type="molecule type" value="Genomic_DNA"/>
</dbReference>
<dbReference type="InterPro" id="IPR012340">
    <property type="entry name" value="NA-bd_OB-fold"/>
</dbReference>
<feature type="region of interest" description="Disordered" evidence="8">
    <location>
        <begin position="1"/>
        <end position="35"/>
    </location>
</feature>
<evidence type="ECO:0000256" key="6">
    <source>
        <dbReference type="ARBA" id="ARBA00022884"/>
    </source>
</evidence>
<gene>
    <name evidence="7 10" type="primary">rnr</name>
    <name evidence="10" type="ORF">ACFQ35_19940</name>
</gene>
<dbReference type="PANTHER" id="PTHR23355:SF9">
    <property type="entry name" value="DIS3-LIKE EXONUCLEASE 2"/>
    <property type="match status" value="1"/>
</dbReference>
<feature type="region of interest" description="Disordered" evidence="8">
    <location>
        <begin position="764"/>
        <end position="799"/>
    </location>
</feature>
<evidence type="ECO:0000256" key="2">
    <source>
        <dbReference type="ARBA" id="ARBA00022490"/>
    </source>
</evidence>
<dbReference type="Pfam" id="PF17876">
    <property type="entry name" value="CSD2"/>
    <property type="match status" value="1"/>
</dbReference>
<evidence type="ECO:0000313" key="11">
    <source>
        <dbReference type="Proteomes" id="UP001597263"/>
    </source>
</evidence>
<evidence type="ECO:0000259" key="9">
    <source>
        <dbReference type="PROSITE" id="PS50126"/>
    </source>
</evidence>
<dbReference type="InterPro" id="IPR040476">
    <property type="entry name" value="CSD2"/>
</dbReference>
<evidence type="ECO:0000313" key="10">
    <source>
        <dbReference type="EMBL" id="MFD1229418.1"/>
    </source>
</evidence>
<evidence type="ECO:0000256" key="1">
    <source>
        <dbReference type="ARBA" id="ARBA00001849"/>
    </source>
</evidence>
<keyword evidence="5 7" id="KW-0269">Exonuclease</keyword>
<comment type="caution">
    <text evidence="10">The sequence shown here is derived from an EMBL/GenBank/DDBJ whole genome shotgun (WGS) entry which is preliminary data.</text>
</comment>
<feature type="compositionally biased region" description="Basic and acidic residues" evidence="8">
    <location>
        <begin position="1"/>
        <end position="12"/>
    </location>
</feature>